<dbReference type="PANTHER" id="PTHR33841:SF1">
    <property type="entry name" value="DNA METHYLTRANSFERASE A"/>
    <property type="match status" value="1"/>
</dbReference>
<gene>
    <name evidence="6" type="ORF">J5A65_11395</name>
</gene>
<dbReference type="EC" id="2.1.1.72" evidence="1"/>
<dbReference type="InterPro" id="IPR050953">
    <property type="entry name" value="N4_N6_ade-DNA_methylase"/>
</dbReference>
<evidence type="ECO:0000256" key="5">
    <source>
        <dbReference type="SAM" id="MobiDB-lite"/>
    </source>
</evidence>
<evidence type="ECO:0000256" key="3">
    <source>
        <dbReference type="ARBA" id="ARBA00022679"/>
    </source>
</evidence>
<evidence type="ECO:0000256" key="1">
    <source>
        <dbReference type="ARBA" id="ARBA00011900"/>
    </source>
</evidence>
<comment type="catalytic activity">
    <reaction evidence="4">
        <text>a 2'-deoxyadenosine in DNA + S-adenosyl-L-methionine = an N(6)-methyl-2'-deoxyadenosine in DNA + S-adenosyl-L-homocysteine + H(+)</text>
        <dbReference type="Rhea" id="RHEA:15197"/>
        <dbReference type="Rhea" id="RHEA-COMP:12418"/>
        <dbReference type="Rhea" id="RHEA-COMP:12419"/>
        <dbReference type="ChEBI" id="CHEBI:15378"/>
        <dbReference type="ChEBI" id="CHEBI:57856"/>
        <dbReference type="ChEBI" id="CHEBI:59789"/>
        <dbReference type="ChEBI" id="CHEBI:90615"/>
        <dbReference type="ChEBI" id="CHEBI:90616"/>
        <dbReference type="EC" id="2.1.1.72"/>
    </reaction>
</comment>
<keyword evidence="2 6" id="KW-0489">Methyltransferase</keyword>
<reference evidence="6 7" key="1">
    <citation type="submission" date="2021-03" db="EMBL/GenBank/DDBJ databases">
        <title>Human Oral Microbial Genomes.</title>
        <authorList>
            <person name="Johnston C.D."/>
            <person name="Chen T."/>
            <person name="Dewhirst F.E."/>
        </authorList>
    </citation>
    <scope>NUCLEOTIDE SEQUENCE [LARGE SCALE GENOMIC DNA]</scope>
    <source>
        <strain evidence="6 7">DSMZ 100122</strain>
    </source>
</reference>
<protein>
    <recommendedName>
        <fullName evidence="1">site-specific DNA-methyltransferase (adenine-specific)</fullName>
        <ecNumber evidence="1">2.1.1.72</ecNumber>
    </recommendedName>
</protein>
<dbReference type="InterPro" id="IPR029063">
    <property type="entry name" value="SAM-dependent_MTases_sf"/>
</dbReference>
<dbReference type="GO" id="GO:0032259">
    <property type="term" value="P:methylation"/>
    <property type="evidence" value="ECO:0007669"/>
    <property type="project" value="UniProtKB-KW"/>
</dbReference>
<accession>A0ABX7Y459</accession>
<keyword evidence="3" id="KW-0808">Transferase</keyword>
<evidence type="ECO:0000256" key="2">
    <source>
        <dbReference type="ARBA" id="ARBA00022603"/>
    </source>
</evidence>
<dbReference type="PANTHER" id="PTHR33841">
    <property type="entry name" value="DNA METHYLTRANSFERASE YEEA-RELATED"/>
    <property type="match status" value="1"/>
</dbReference>
<dbReference type="SUPFAM" id="SSF53335">
    <property type="entry name" value="S-adenosyl-L-methionine-dependent methyltransferases"/>
    <property type="match status" value="1"/>
</dbReference>
<dbReference type="RefSeq" id="WP_212322059.1">
    <property type="nucleotide sequence ID" value="NZ_AP024463.1"/>
</dbReference>
<evidence type="ECO:0000313" key="6">
    <source>
        <dbReference type="EMBL" id="QUC07528.1"/>
    </source>
</evidence>
<dbReference type="EMBL" id="CP072384">
    <property type="protein sequence ID" value="QUC07528.1"/>
    <property type="molecule type" value="Genomic_DNA"/>
</dbReference>
<keyword evidence="7" id="KW-1185">Reference proteome</keyword>
<organism evidence="6 7">
    <name type="scientific">Arachnia rubra</name>
    <dbReference type="NCBI Taxonomy" id="1547448"/>
    <lineage>
        <taxon>Bacteria</taxon>
        <taxon>Bacillati</taxon>
        <taxon>Actinomycetota</taxon>
        <taxon>Actinomycetes</taxon>
        <taxon>Propionibacteriales</taxon>
        <taxon>Propionibacteriaceae</taxon>
        <taxon>Arachnia</taxon>
    </lineage>
</organism>
<dbReference type="PRINTS" id="PR00507">
    <property type="entry name" value="N12N6MTFRASE"/>
</dbReference>
<feature type="region of interest" description="Disordered" evidence="5">
    <location>
        <begin position="1098"/>
        <end position="1119"/>
    </location>
</feature>
<evidence type="ECO:0000313" key="7">
    <source>
        <dbReference type="Proteomes" id="UP000678513"/>
    </source>
</evidence>
<sequence>MADSDALLIVEDWISEHYFTTDADRESFRAQVLARAKQWKSASGQTTESRFTATRSSLAAGLAALYSDDDPSAAAADAIHAELLRILGYVPGPYETEVSGPVRWLRSPSLPTTLAVVAARPAAALEDLFAKDAPTLAEPFVTDSLDEIVSASRLVSHLFLADDQVRFALILAGRWLVVAEASRWPEGRYLAVDIQTVAERGDARRGGEIQRALTALDAESLAPDAEGDIWWDGVLEESVRHTVGVSADLREGVRTSIEIIANEVVDRRRARGLAPLPAADAQPLALQSLRFLYRILFLLYAEASPQLRILPVGDPDYARGYSLDRLRELIQVELTSASLQGTHLYESLGVLFRLVNHGHSPRGDGGIQRGLEFQGLRADLFQPGATALIDEVGLGNGALQEVLRRLLLSRERAGRERGFISYVELGINQLGAVYEGLMSYSGSFATEDLYEVAPDGNPEKGSWVVPVRRCEHLREGDFVTDTDPVTGQRTRRRYGRGQFVFRLSGRERQRSASYYTPEVLTRFTVSQALAELLGDDLPAERILSLTVCEPALGSGAFAIEATRQLAEEYLRRRQEELGVRIDPDDYAAELQRVKAYIALHNVYGVDLNATAVEFAEITLWLDTMAPGLAAPWFGLRLQRGNSLAGASRACYTRAQVNDRTWLTTPPAAVPLTDIAERVAQNRQELSGVDGRIHHWLLPAAGWGATAESKEAKALVPERVKRLKAWRRGLKTKPSKQQLNKLVAIAHQADELWALAYRRLHVAEQESARDIPLFGREPSGHGSRVTREQIEQSLADENGAYRRLRRMMDAWCALWFWPLTGREVEPPTLGQWITAAEGILGAERPAREKHALPGQEQLTPTDAWTALADQEDFVLISGSARPVEEVLEEHPWLKVCEQVAARQGFFHWQLDFATVFGRGGFDLQVGNPPWVRPDVDIEALLAEGDPWWQLALKPSEAAKREKRAESLALPGVADSVLDGENEIIALREFVSDITTYPILSGLRPDLYRCFMARTWKHISKQGVIALLHPETHFTDENAGLLRKEVYERLRRHWQFGNDLKLFAEIDNHNSYGVHIYGASNSNINFIQAANLYHPETAERSFHHDGSGEEPGAKHEGHWDQRPHAARLQHVTIETLEMWRDLLEPPNSPASRTRMLYTVNRTAARVLAKLGTAPRVGSLGLEFSAGWNEKTDRVKGRFIQEWGRVDSWDEAILQGPHIFVGNPASKSPNSTLKSNKDWSPINLEILAPDALPVTAYKPAGSREEYDTRYGDWKTGPVRDHYRVAWRAMAANRGERTLIPAIIPPGATHVHTVSSLGTGNMPRDLVIVAGSLSTLLNDFAVRSSPKSAITMDVIRRQAIPPLDHPLLPRLLLRTLRLNCLTDAYADVWEEVWDPVFAEDEWLLPPGYEGAPRMGDVGSRWTPATPLRRDIDRRNALVEIDALMATMLGVTADELCTIYRTQFAVLHGYDQTSYIFDANGRIVPNPVLVAWRKKGGRITQEERTHPHPGGKTYTYDLPFAPRNRETDFRTAITALRSKQKGH</sequence>
<dbReference type="Gene3D" id="3.40.50.150">
    <property type="entry name" value="Vaccinia Virus protein VP39"/>
    <property type="match status" value="2"/>
</dbReference>
<dbReference type="GO" id="GO:0008168">
    <property type="term" value="F:methyltransferase activity"/>
    <property type="evidence" value="ECO:0007669"/>
    <property type="project" value="UniProtKB-KW"/>
</dbReference>
<proteinExistence type="predicted"/>
<name>A0ABX7Y459_9ACTN</name>
<evidence type="ECO:0000256" key="4">
    <source>
        <dbReference type="ARBA" id="ARBA00047942"/>
    </source>
</evidence>
<dbReference type="Proteomes" id="UP000678513">
    <property type="component" value="Chromosome"/>
</dbReference>